<name>A0A2T9Z706_9FUNG</name>
<dbReference type="Pfam" id="PF02538">
    <property type="entry name" value="Hydantoinase_B"/>
    <property type="match status" value="2"/>
</dbReference>
<reference evidence="6 7" key="1">
    <citation type="journal article" date="2018" name="MBio">
        <title>Comparative Genomics Reveals the Core Gene Toolbox for the Fungus-Insect Symbiosis.</title>
        <authorList>
            <person name="Wang Y."/>
            <person name="Stata M."/>
            <person name="Wang W."/>
            <person name="Stajich J.E."/>
            <person name="White M.M."/>
            <person name="Moncalvo J.M."/>
        </authorList>
    </citation>
    <scope>NUCLEOTIDE SEQUENCE [LARGE SCALE GENOMIC DNA]</scope>
    <source>
        <strain evidence="6 7">SC-DP-2</strain>
    </source>
</reference>
<dbReference type="GO" id="GO:0017168">
    <property type="term" value="F:5-oxoprolinase (ATP-hydrolyzing) activity"/>
    <property type="evidence" value="ECO:0007669"/>
    <property type="project" value="TreeGrafter"/>
</dbReference>
<keyword evidence="7" id="KW-1185">Reference proteome</keyword>
<dbReference type="EMBL" id="MBFS01002059">
    <property type="protein sequence ID" value="PVV00368.1"/>
    <property type="molecule type" value="Genomic_DNA"/>
</dbReference>
<evidence type="ECO:0000313" key="6">
    <source>
        <dbReference type="EMBL" id="PVV00368.1"/>
    </source>
</evidence>
<gene>
    <name evidence="6" type="ORF">BB560_005254</name>
</gene>
<dbReference type="GO" id="GO:0006749">
    <property type="term" value="P:glutathione metabolic process"/>
    <property type="evidence" value="ECO:0007669"/>
    <property type="project" value="TreeGrafter"/>
</dbReference>
<protein>
    <recommendedName>
        <fullName evidence="8">5-oxoprolinase</fullName>
    </recommendedName>
</protein>
<accession>A0A2T9Z706</accession>
<evidence type="ECO:0000259" key="4">
    <source>
        <dbReference type="Pfam" id="PF05378"/>
    </source>
</evidence>
<dbReference type="InterPro" id="IPR008040">
    <property type="entry name" value="Hydant_A_N"/>
</dbReference>
<dbReference type="PANTHER" id="PTHR11365">
    <property type="entry name" value="5-OXOPROLINASE RELATED"/>
    <property type="match status" value="1"/>
</dbReference>
<dbReference type="Pfam" id="PF05378">
    <property type="entry name" value="Hydant_A_N"/>
    <property type="match status" value="1"/>
</dbReference>
<dbReference type="GO" id="GO:0005829">
    <property type="term" value="C:cytosol"/>
    <property type="evidence" value="ECO:0007669"/>
    <property type="project" value="TreeGrafter"/>
</dbReference>
<evidence type="ECO:0000259" key="3">
    <source>
        <dbReference type="Pfam" id="PF02538"/>
    </source>
</evidence>
<feature type="domain" description="Hydantoinase B/oxoprolinase" evidence="3">
    <location>
        <begin position="1225"/>
        <end position="1344"/>
    </location>
</feature>
<dbReference type="InterPro" id="IPR002821">
    <property type="entry name" value="Hydantoinase_A"/>
</dbReference>
<feature type="domain" description="Acetophenone carboxylase-like C-terminal" evidence="5">
    <location>
        <begin position="719"/>
        <end position="780"/>
    </location>
</feature>
<comment type="similarity">
    <text evidence="1">Belongs to the oxoprolinase family.</text>
</comment>
<feature type="domain" description="Hydantoinase/oxoprolinase N-terminal" evidence="4">
    <location>
        <begin position="9"/>
        <end position="233"/>
    </location>
</feature>
<feature type="domain" description="Hydantoinase A/oxoprolinase" evidence="2">
    <location>
        <begin position="253"/>
        <end position="561"/>
    </location>
</feature>
<sequence length="1346" mass="146995">MKPDQLQGGGTFTDCVGTYPTISILEDGSKKEEFNSIVIKLLSEDPIHYPDAPREGIRRILEIVTGIKHPRNEPLDTSNLGSIRMGTTVATNALLERKGEPTVFVVTKGFGDLLHIGNQSRPDIFDLKISRPDLLYDSVVEIDERVTLVGYQMNSEGVYHDVPNFDTQVQNGEIIKGISGEYVRILKHLDLDRIEKQLLEPYNKGIRSIAICFLHSYTYPEHETQVRDLALKIGYTHVTMSSQVMPMIKAVPRGHSASADGYLSPTILKYINGFVSGFDDGIKDPSRVRLEFMQSDGGLTPVNKFSGLRAVLSGPAAGVVGYGKTTFDPISRIPVIGLDIGGTSTDVSRYSGNLEHVFETTTAGITILAPQLNINTVAAGGGSMLFFKNGLYSVGPESAGANPGPACYRKGGPLTITDANLVLGRLRINYFPKIFGKNEDEPLSLEASQELFKKLAKEIQNSSSFNSAANDNSENHGPLSIETVASGFLQVASESISRSIKKLTEEKGYETENHALAAFGGAGAQLACSVAKILGIKSIFVHRKASVLSAYGLSLAQVVEEKQSPFSCILNDTKLMKQVVEKINALNRECISALEAQGFGFEKGQIILEPMLNLRYEGTDTSMMIQESDARKWIEGESAEQPVSPEALTDIQVDSLMKAFIKEFEATYKREFGFSLEGFNVVIDDIRVRASGSFHDTKSGEVYDEIKALETQGLISNIDKPSGQYCKEVAKVYFEKGYYDTGVFSLDDLPEGSCVFGPAIILDNNSTILVEPEWKALVTKSQVVISHNSKSAQKQSSASHSESTISIRDNKVLDPTPAQMSVFLHRFMSIAEQMGHTLQKTSISTNIKERLDFSCALFDPEGGLVANAPHIPVHLGSMSHAVRFQMKFYGEHGFKEGDVICTNHPVAGGTHLPDITVITPVFEKAKPGESNDNRKILFFVASRGHHADIGGTTPGSIPADSKYLYEEGASITSFKIVNNGIFQEKELINLLVDQPASYEGCSGCRRITDVVSDLKAQIAANQRGIELVHKLIEEYSLEIVHYYMGLIQTTAKRAVQNLLCKVYEETKGEPLSAVDYMDDGTKICLKVTIDRDSRSADFDFTGTFPQVYGNTNAPTAVTHSAVLYALRCMIEGYLPLNQGCLLPINIILPKNSILNPDYGCAVVGGNVLTSQRIVDVVFKAFNKCAASQGDTNNLTFGVPPTMKNDGTVVKGWGYYETIAGGHGAILERRYPVLLHEFSLRKGSGGIGKNKGGDGCVRDIEFLIELQVSLLTERRVFSPYGLEGGGDAQRGMNLWLSKCDQDTTREDSEYGSDYVCRNLGSKASVFVKPGDRIILKTPGGGAWGKLE</sequence>
<evidence type="ECO:0000313" key="7">
    <source>
        <dbReference type="Proteomes" id="UP000245609"/>
    </source>
</evidence>
<evidence type="ECO:0008006" key="8">
    <source>
        <dbReference type="Google" id="ProtNLM"/>
    </source>
</evidence>
<dbReference type="STRING" id="133381.A0A2T9Z706"/>
<dbReference type="InterPro" id="IPR049517">
    <property type="entry name" value="ACX-like_C"/>
</dbReference>
<dbReference type="Pfam" id="PF01968">
    <property type="entry name" value="Hydantoinase_A"/>
    <property type="match status" value="1"/>
</dbReference>
<dbReference type="Pfam" id="PF19278">
    <property type="entry name" value="Hydant_A_C"/>
    <property type="match status" value="1"/>
</dbReference>
<dbReference type="PANTHER" id="PTHR11365:SF2">
    <property type="entry name" value="5-OXOPROLINASE"/>
    <property type="match status" value="1"/>
</dbReference>
<evidence type="ECO:0000259" key="2">
    <source>
        <dbReference type="Pfam" id="PF01968"/>
    </source>
</evidence>
<dbReference type="InterPro" id="IPR045079">
    <property type="entry name" value="Oxoprolinase-like"/>
</dbReference>
<dbReference type="InterPro" id="IPR003692">
    <property type="entry name" value="Hydantoinase_B"/>
</dbReference>
<organism evidence="6 7">
    <name type="scientific">Smittium megazygosporum</name>
    <dbReference type="NCBI Taxonomy" id="133381"/>
    <lineage>
        <taxon>Eukaryota</taxon>
        <taxon>Fungi</taxon>
        <taxon>Fungi incertae sedis</taxon>
        <taxon>Zoopagomycota</taxon>
        <taxon>Kickxellomycotina</taxon>
        <taxon>Harpellomycetes</taxon>
        <taxon>Harpellales</taxon>
        <taxon>Legeriomycetaceae</taxon>
        <taxon>Smittium</taxon>
    </lineage>
</organism>
<comment type="caution">
    <text evidence="6">The sequence shown here is derived from an EMBL/GenBank/DDBJ whole genome shotgun (WGS) entry which is preliminary data.</text>
</comment>
<proteinExistence type="inferred from homology"/>
<dbReference type="Proteomes" id="UP000245609">
    <property type="component" value="Unassembled WGS sequence"/>
</dbReference>
<dbReference type="OrthoDB" id="3643at2759"/>
<feature type="domain" description="Hydantoinase B/oxoprolinase" evidence="3">
    <location>
        <begin position="817"/>
        <end position="1224"/>
    </location>
</feature>
<evidence type="ECO:0000259" key="5">
    <source>
        <dbReference type="Pfam" id="PF19278"/>
    </source>
</evidence>
<evidence type="ECO:0000256" key="1">
    <source>
        <dbReference type="ARBA" id="ARBA00010403"/>
    </source>
</evidence>